<reference evidence="4 5" key="1">
    <citation type="journal article" date="2012" name="Genome Biol.">
        <title>Genome and low-iron response of an oceanic diatom adapted to chronic iron limitation.</title>
        <authorList>
            <person name="Lommer M."/>
            <person name="Specht M."/>
            <person name="Roy A.S."/>
            <person name="Kraemer L."/>
            <person name="Andreson R."/>
            <person name="Gutowska M.A."/>
            <person name="Wolf J."/>
            <person name="Bergner S.V."/>
            <person name="Schilhabel M.B."/>
            <person name="Klostermeier U.C."/>
            <person name="Beiko R.G."/>
            <person name="Rosenstiel P."/>
            <person name="Hippler M."/>
            <person name="Laroche J."/>
        </authorList>
    </citation>
    <scope>NUCLEOTIDE SEQUENCE [LARGE SCALE GENOMIC DNA]</scope>
    <source>
        <strain evidence="4 5">CCMP1005</strain>
    </source>
</reference>
<feature type="domain" description="DNA helicase Pif1-like DEAD-box helicase" evidence="3">
    <location>
        <begin position="98"/>
        <end position="270"/>
    </location>
</feature>
<feature type="region of interest" description="Disordered" evidence="2">
    <location>
        <begin position="640"/>
        <end position="686"/>
    </location>
</feature>
<organism evidence="4 5">
    <name type="scientific">Thalassiosira oceanica</name>
    <name type="common">Marine diatom</name>
    <dbReference type="NCBI Taxonomy" id="159749"/>
    <lineage>
        <taxon>Eukaryota</taxon>
        <taxon>Sar</taxon>
        <taxon>Stramenopiles</taxon>
        <taxon>Ochrophyta</taxon>
        <taxon>Bacillariophyta</taxon>
        <taxon>Coscinodiscophyceae</taxon>
        <taxon>Thalassiosirophycidae</taxon>
        <taxon>Thalassiosirales</taxon>
        <taxon>Thalassiosiraceae</taxon>
        <taxon>Thalassiosira</taxon>
    </lineage>
</organism>
<keyword evidence="1" id="KW-0347">Helicase</keyword>
<dbReference type="GO" id="GO:0043139">
    <property type="term" value="F:5'-3' DNA helicase activity"/>
    <property type="evidence" value="ECO:0007669"/>
    <property type="project" value="UniProtKB-EC"/>
</dbReference>
<dbReference type="Pfam" id="PF05970">
    <property type="entry name" value="PIF1"/>
    <property type="match status" value="1"/>
</dbReference>
<dbReference type="GO" id="GO:0005524">
    <property type="term" value="F:ATP binding"/>
    <property type="evidence" value="ECO:0007669"/>
    <property type="project" value="UniProtKB-KW"/>
</dbReference>
<dbReference type="EC" id="5.6.2.3" evidence="1"/>
<keyword evidence="5" id="KW-1185">Reference proteome</keyword>
<keyword evidence="1" id="KW-0227">DNA damage</keyword>
<dbReference type="Gene3D" id="3.40.50.300">
    <property type="entry name" value="P-loop containing nucleotide triphosphate hydrolases"/>
    <property type="match status" value="1"/>
</dbReference>
<keyword evidence="1" id="KW-0067">ATP-binding</keyword>
<keyword evidence="1" id="KW-0547">Nucleotide-binding</keyword>
<dbReference type="InterPro" id="IPR010285">
    <property type="entry name" value="DNA_helicase_pif1-like_DEAD"/>
</dbReference>
<dbReference type="AlphaFoldDB" id="K0SUR3"/>
<proteinExistence type="inferred from homology"/>
<feature type="region of interest" description="Disordered" evidence="2">
    <location>
        <begin position="583"/>
        <end position="609"/>
    </location>
</feature>
<keyword evidence="1" id="KW-0234">DNA repair</keyword>
<dbReference type="PANTHER" id="PTHR47642:SF6">
    <property type="entry name" value="ATP-DEPENDENT DNA HELICASE"/>
    <property type="match status" value="1"/>
</dbReference>
<feature type="compositionally biased region" description="Polar residues" evidence="2">
    <location>
        <begin position="640"/>
        <end position="649"/>
    </location>
</feature>
<feature type="region of interest" description="Disordered" evidence="2">
    <location>
        <begin position="866"/>
        <end position="915"/>
    </location>
</feature>
<dbReference type="OrthoDB" id="432234at2759"/>
<feature type="region of interest" description="Disordered" evidence="2">
    <location>
        <begin position="1"/>
        <end position="94"/>
    </location>
</feature>
<evidence type="ECO:0000256" key="2">
    <source>
        <dbReference type="SAM" id="MobiDB-lite"/>
    </source>
</evidence>
<evidence type="ECO:0000256" key="1">
    <source>
        <dbReference type="RuleBase" id="RU363044"/>
    </source>
</evidence>
<dbReference type="Proteomes" id="UP000266841">
    <property type="component" value="Unassembled WGS sequence"/>
</dbReference>
<dbReference type="GO" id="GO:0000723">
    <property type="term" value="P:telomere maintenance"/>
    <property type="evidence" value="ECO:0007669"/>
    <property type="project" value="InterPro"/>
</dbReference>
<accession>K0SUR3</accession>
<keyword evidence="1" id="KW-0233">DNA recombination</keyword>
<gene>
    <name evidence="4" type="ORF">THAOC_17381</name>
</gene>
<feature type="non-terminal residue" evidence="4">
    <location>
        <position position="1"/>
    </location>
</feature>
<name>K0SUR3_THAOC</name>
<dbReference type="InterPro" id="IPR051055">
    <property type="entry name" value="PIF1_helicase"/>
</dbReference>
<sequence>GRAFVADPSDGGAEGAEADAQRAATASSDVSYGVDGGNPVMASSSPSSTHEATEESSPAGASFGRRDPDPASPSSSFSQYEASEQASRDDEDSKTNTIHCFYHTLLLGVGKTFVILTIRNIVRTICGRNTADIATAPTGCAASLINGSTHHSIFKIPTKRKDLQKSPFVRASSNVRDTRAFNHRLSIANTFIRDEHSMVSAEIEAWIEHQMRMARQPPSQVYDDDMEPVAMPRVPQHPISQDVADRHSGGPHSLISLGDVNQIPPVAGSANYDNRPGTVGTADCVGRDDSEFKDFLGRMRSGELTFADAQWVHAKCLDKMSPLQQQEFKDAIHICPTWSQANRKSFDYLNDALTEPIAIVRGKLTTNKSSGKNCCSNGSVLPVATAICVGAIVILLQNQLVEDNLINGSIGIVREICYAPGETMGDPGAKMYCVVEFPKSNLTGCTVVGATDPKLVAIPLCEQRCEKGCCSIKTLPLRVCYALTVHKVQGMSIGPGETFEKAVVHFAEGPMANIPGLMLTAFTRVKNAGDLAIGTDSNSLAVETITKIGTTKAYQKKKDYREQLGVQSQQSMQRTVDRITALDNENTDRTSPQPTSSATAFAATRSSGSHRRRTAELVVRLIVWLVARVCPLSNFTSSNLLDLSPTSTGPPHRGSQRRLPPDCRGTQVHSSFRRATGYSPPKPGGEHQYLGTNARPVHQQTALHLVHGVYGCPLPVQKLRFYRWTKMEPRHSRRRTVARGVPVPRVRSGQHLANHVVVLGVTHRTAGETPPPPPGLVAQSGAGHGARTAARHAVLLALQEAVEASAARGFPIAVKILIDEEPILHRRRTLAAQRRDAVKHNMGVDASVGDNGSGDELMSDASVVDNASPLGIRGGADDGDPSEVGGQQQASSRLPPHVQLNNAGSTATVRTAAGDSQLEEKLKDLIRR</sequence>
<evidence type="ECO:0000313" key="4">
    <source>
        <dbReference type="EMBL" id="EJK62027.1"/>
    </source>
</evidence>
<dbReference type="eggNOG" id="KOG0987">
    <property type="taxonomic scope" value="Eukaryota"/>
</dbReference>
<comment type="catalytic activity">
    <reaction evidence="1">
        <text>ATP + H2O = ADP + phosphate + H(+)</text>
        <dbReference type="Rhea" id="RHEA:13065"/>
        <dbReference type="ChEBI" id="CHEBI:15377"/>
        <dbReference type="ChEBI" id="CHEBI:15378"/>
        <dbReference type="ChEBI" id="CHEBI:30616"/>
        <dbReference type="ChEBI" id="CHEBI:43474"/>
        <dbReference type="ChEBI" id="CHEBI:456216"/>
        <dbReference type="EC" id="5.6.2.3"/>
    </reaction>
</comment>
<dbReference type="GO" id="GO:0006310">
    <property type="term" value="P:DNA recombination"/>
    <property type="evidence" value="ECO:0007669"/>
    <property type="project" value="UniProtKB-KW"/>
</dbReference>
<comment type="similarity">
    <text evidence="1">Belongs to the helicase family.</text>
</comment>
<evidence type="ECO:0000259" key="3">
    <source>
        <dbReference type="Pfam" id="PF05970"/>
    </source>
</evidence>
<dbReference type="InterPro" id="IPR027417">
    <property type="entry name" value="P-loop_NTPase"/>
</dbReference>
<dbReference type="EMBL" id="AGNL01019179">
    <property type="protein sequence ID" value="EJK62027.1"/>
    <property type="molecule type" value="Genomic_DNA"/>
</dbReference>
<feature type="compositionally biased region" description="Low complexity" evidence="2">
    <location>
        <begin position="1"/>
        <end position="11"/>
    </location>
</feature>
<comment type="cofactor">
    <cofactor evidence="1">
        <name>Mg(2+)</name>
        <dbReference type="ChEBI" id="CHEBI:18420"/>
    </cofactor>
</comment>
<feature type="compositionally biased region" description="Polar residues" evidence="2">
    <location>
        <begin position="41"/>
        <end position="50"/>
    </location>
</feature>
<feature type="compositionally biased region" description="Low complexity" evidence="2">
    <location>
        <begin position="590"/>
        <end position="607"/>
    </location>
</feature>
<dbReference type="SUPFAM" id="SSF52540">
    <property type="entry name" value="P-loop containing nucleoside triphosphate hydrolases"/>
    <property type="match status" value="1"/>
</dbReference>
<comment type="caution">
    <text evidence="4">The sequence shown here is derived from an EMBL/GenBank/DDBJ whole genome shotgun (WGS) entry which is preliminary data.</text>
</comment>
<dbReference type="GO" id="GO:0016887">
    <property type="term" value="F:ATP hydrolysis activity"/>
    <property type="evidence" value="ECO:0007669"/>
    <property type="project" value="RHEA"/>
</dbReference>
<feature type="compositionally biased region" description="Polar residues" evidence="2">
    <location>
        <begin position="899"/>
        <end position="909"/>
    </location>
</feature>
<protein>
    <recommendedName>
        <fullName evidence="1">ATP-dependent DNA helicase</fullName>
        <ecNumber evidence="1">5.6.2.3</ecNumber>
    </recommendedName>
</protein>
<feature type="compositionally biased region" description="Low complexity" evidence="2">
    <location>
        <begin position="72"/>
        <end position="85"/>
    </location>
</feature>
<keyword evidence="1" id="KW-0378">Hydrolase</keyword>
<dbReference type="PANTHER" id="PTHR47642">
    <property type="entry name" value="ATP-DEPENDENT DNA HELICASE"/>
    <property type="match status" value="1"/>
</dbReference>
<evidence type="ECO:0000313" key="5">
    <source>
        <dbReference type="Proteomes" id="UP000266841"/>
    </source>
</evidence>
<dbReference type="GO" id="GO:0006281">
    <property type="term" value="P:DNA repair"/>
    <property type="evidence" value="ECO:0007669"/>
    <property type="project" value="UniProtKB-KW"/>
</dbReference>